<feature type="transmembrane region" description="Helical" evidence="2">
    <location>
        <begin position="422"/>
        <end position="440"/>
    </location>
</feature>
<feature type="transmembrane region" description="Helical" evidence="2">
    <location>
        <begin position="397"/>
        <end position="416"/>
    </location>
</feature>
<comment type="caution">
    <text evidence="3">The sequence shown here is derived from an EMBL/GenBank/DDBJ whole genome shotgun (WGS) entry which is preliminary data.</text>
</comment>
<dbReference type="PANTHER" id="PTHR12127:SF7">
    <property type="entry name" value="SD02261P"/>
    <property type="match status" value="1"/>
</dbReference>
<keyword evidence="2" id="KW-1133">Transmembrane helix</keyword>
<feature type="transmembrane region" description="Helical" evidence="2">
    <location>
        <begin position="530"/>
        <end position="551"/>
    </location>
</feature>
<dbReference type="PANTHER" id="PTHR12127">
    <property type="entry name" value="MUCOLIPIN"/>
    <property type="match status" value="1"/>
</dbReference>
<feature type="region of interest" description="Disordered" evidence="1">
    <location>
        <begin position="308"/>
        <end position="352"/>
    </location>
</feature>
<dbReference type="GO" id="GO:0016020">
    <property type="term" value="C:membrane"/>
    <property type="evidence" value="ECO:0007669"/>
    <property type="project" value="TreeGrafter"/>
</dbReference>
<keyword evidence="4" id="KW-1185">Reference proteome</keyword>
<dbReference type="EMBL" id="CAMPGE010001047">
    <property type="protein sequence ID" value="CAI2359815.1"/>
    <property type="molecule type" value="Genomic_DNA"/>
</dbReference>
<dbReference type="Proteomes" id="UP001295684">
    <property type="component" value="Unassembled WGS sequence"/>
</dbReference>
<feature type="transmembrane region" description="Helical" evidence="2">
    <location>
        <begin position="471"/>
        <end position="494"/>
    </location>
</feature>
<feature type="transmembrane region" description="Helical" evidence="2">
    <location>
        <begin position="57"/>
        <end position="82"/>
    </location>
</feature>
<proteinExistence type="predicted"/>
<protein>
    <submittedName>
        <fullName evidence="3">Uncharacterized protein</fullName>
    </submittedName>
</protein>
<evidence type="ECO:0000313" key="4">
    <source>
        <dbReference type="Proteomes" id="UP001295684"/>
    </source>
</evidence>
<evidence type="ECO:0000256" key="1">
    <source>
        <dbReference type="SAM" id="MobiDB-lite"/>
    </source>
</evidence>
<organism evidence="3 4">
    <name type="scientific">Euplotes crassus</name>
    <dbReference type="NCBI Taxonomy" id="5936"/>
    <lineage>
        <taxon>Eukaryota</taxon>
        <taxon>Sar</taxon>
        <taxon>Alveolata</taxon>
        <taxon>Ciliophora</taxon>
        <taxon>Intramacronucleata</taxon>
        <taxon>Spirotrichea</taxon>
        <taxon>Hypotrichia</taxon>
        <taxon>Euplotida</taxon>
        <taxon>Euplotidae</taxon>
        <taxon>Moneuplotes</taxon>
    </lineage>
</organism>
<evidence type="ECO:0000313" key="3">
    <source>
        <dbReference type="EMBL" id="CAI2359815.1"/>
    </source>
</evidence>
<keyword evidence="2" id="KW-0472">Membrane</keyword>
<dbReference type="GO" id="GO:0072345">
    <property type="term" value="F:NAADP-sensitive calcium-release channel activity"/>
    <property type="evidence" value="ECO:0007669"/>
    <property type="project" value="TreeGrafter"/>
</dbReference>
<feature type="compositionally biased region" description="Basic and acidic residues" evidence="1">
    <location>
        <begin position="327"/>
        <end position="349"/>
    </location>
</feature>
<evidence type="ECO:0000256" key="2">
    <source>
        <dbReference type="SAM" id="Phobius"/>
    </source>
</evidence>
<feature type="transmembrane region" description="Helical" evidence="2">
    <location>
        <begin position="263"/>
        <end position="283"/>
    </location>
</feature>
<dbReference type="AlphaFoldDB" id="A0AAD1U0N8"/>
<accession>A0AAD1U0N8</accession>
<reference evidence="3" key="1">
    <citation type="submission" date="2023-07" db="EMBL/GenBank/DDBJ databases">
        <authorList>
            <consortium name="AG Swart"/>
            <person name="Singh M."/>
            <person name="Singh A."/>
            <person name="Seah K."/>
            <person name="Emmerich C."/>
        </authorList>
    </citation>
    <scope>NUCLEOTIDE SEQUENCE</scope>
    <source>
        <strain evidence="3">DP1</strain>
    </source>
</reference>
<dbReference type="InterPro" id="IPR039031">
    <property type="entry name" value="Mucolipin"/>
</dbReference>
<name>A0AAD1U0N8_EUPCR</name>
<gene>
    <name evidence="3" type="ORF">ECRASSUSDP1_LOCUS1109</name>
</gene>
<sequence length="707" mass="83160">MSVTEEDLLSYSRYNRGEQNSLTKENAKLPPPVPLIDEITMGPIEKYIKFNKFPWTLMFHILLLLSTFAQIMLIISSIAIYFRSQETVWRRVFGEEVLEDNQVEFLPVYNFYTLSDLSEHINKSVHAYFNLNQQYYTHILDHDPETGELVVLPVQFESFYLRRDGRERFGDMNTNFTKDYIGIWQEDEDSIAQFLNKTTHFRLIYEIEHKLPTEELFIHDCFRWKIYQDFDFFFRNHVVQKMKFLSFPCAFEEASNSNFMTRYTWLNIISIILACCSFFFQLYQLHNIYQKFNLMKLRFYQKKENRERKLRRLQSQDPDRESEDLSEESKDGINRSDSEDSDKSPEQKSKNIGLQRRRNMNLDSVTSITDVLLGTGEDDVPDWSELAFSDKIRLFDIFNIAMIISSLLILIGSVWISVGGIGVYRTGEWIIGFGTFLLWISLPKNYENVKCYNIINNTMINSSSILTKSMIGMFPLLIGVGFFGYCIFISNSWFTNLTFSFQTMNAILYANEVFTIMHSIHQTSWLLSQVFVYAVLILLIIVLQNVWLIIIGDGYIKSKYFHKNNWVKAGDTTLFNENEDKEDPLECFVEHDKHAERSTRALVKMLKADKEFLLTEYYASRGIKYNPHIYDVSKHEKSPEEICRLFEAQMNTVVEEYDKVAKSIENDIALSNEESKKEKEILVGKLTVAVEALEYKMEKINKNMKHF</sequence>
<keyword evidence="2" id="KW-0812">Transmembrane</keyword>